<dbReference type="AlphaFoldDB" id="A0AAJ0MEP4"/>
<feature type="compositionally biased region" description="Basic and acidic residues" evidence="1">
    <location>
        <begin position="1"/>
        <end position="12"/>
    </location>
</feature>
<feature type="region of interest" description="Disordered" evidence="1">
    <location>
        <begin position="1"/>
        <end position="23"/>
    </location>
</feature>
<reference evidence="2" key="2">
    <citation type="submission" date="2023-06" db="EMBL/GenBank/DDBJ databases">
        <authorList>
            <consortium name="Lawrence Berkeley National Laboratory"/>
            <person name="Haridas S."/>
            <person name="Hensen N."/>
            <person name="Bonometti L."/>
            <person name="Westerberg I."/>
            <person name="Brannstrom I.O."/>
            <person name="Guillou S."/>
            <person name="Cros-Aarteil S."/>
            <person name="Calhoun S."/>
            <person name="Kuo A."/>
            <person name="Mondo S."/>
            <person name="Pangilinan J."/>
            <person name="Riley R."/>
            <person name="Labutti K."/>
            <person name="Andreopoulos B."/>
            <person name="Lipzen A."/>
            <person name="Chen C."/>
            <person name="Yanf M."/>
            <person name="Daum C."/>
            <person name="Ng V."/>
            <person name="Clum A."/>
            <person name="Steindorff A."/>
            <person name="Ohm R."/>
            <person name="Martin F."/>
            <person name="Silar P."/>
            <person name="Natvig D."/>
            <person name="Lalanne C."/>
            <person name="Gautier V."/>
            <person name="Ament-Velasquez S.L."/>
            <person name="Kruys A."/>
            <person name="Hutchinson M.I."/>
            <person name="Powell A.J."/>
            <person name="Barry K."/>
            <person name="Miller A.N."/>
            <person name="Grigoriev I.V."/>
            <person name="Debuchy R."/>
            <person name="Gladieux P."/>
            <person name="Thoren M.H."/>
            <person name="Johannesson H."/>
        </authorList>
    </citation>
    <scope>NUCLEOTIDE SEQUENCE</scope>
    <source>
        <strain evidence="2">CBS 955.72</strain>
    </source>
</reference>
<protein>
    <submittedName>
        <fullName evidence="2">Uncharacterized protein</fullName>
    </submittedName>
</protein>
<reference evidence="2" key="1">
    <citation type="journal article" date="2023" name="Mol. Phylogenet. Evol.">
        <title>Genome-scale phylogeny and comparative genomics of the fungal order Sordariales.</title>
        <authorList>
            <person name="Hensen N."/>
            <person name="Bonometti L."/>
            <person name="Westerberg I."/>
            <person name="Brannstrom I.O."/>
            <person name="Guillou S."/>
            <person name="Cros-Aarteil S."/>
            <person name="Calhoun S."/>
            <person name="Haridas S."/>
            <person name="Kuo A."/>
            <person name="Mondo S."/>
            <person name="Pangilinan J."/>
            <person name="Riley R."/>
            <person name="LaButti K."/>
            <person name="Andreopoulos B."/>
            <person name="Lipzen A."/>
            <person name="Chen C."/>
            <person name="Yan M."/>
            <person name="Daum C."/>
            <person name="Ng V."/>
            <person name="Clum A."/>
            <person name="Steindorff A."/>
            <person name="Ohm R.A."/>
            <person name="Martin F."/>
            <person name="Silar P."/>
            <person name="Natvig D.O."/>
            <person name="Lalanne C."/>
            <person name="Gautier V."/>
            <person name="Ament-Velasquez S.L."/>
            <person name="Kruys A."/>
            <person name="Hutchinson M.I."/>
            <person name="Powell A.J."/>
            <person name="Barry K."/>
            <person name="Miller A.N."/>
            <person name="Grigoriev I.V."/>
            <person name="Debuchy R."/>
            <person name="Gladieux P."/>
            <person name="Hiltunen Thoren M."/>
            <person name="Johannesson H."/>
        </authorList>
    </citation>
    <scope>NUCLEOTIDE SEQUENCE</scope>
    <source>
        <strain evidence="2">CBS 955.72</strain>
    </source>
</reference>
<dbReference type="Proteomes" id="UP001275084">
    <property type="component" value="Unassembled WGS sequence"/>
</dbReference>
<comment type="caution">
    <text evidence="2">The sequence shown here is derived from an EMBL/GenBank/DDBJ whole genome shotgun (WGS) entry which is preliminary data.</text>
</comment>
<name>A0AAJ0MEP4_9PEZI</name>
<gene>
    <name evidence="2" type="ORF">B0T25DRAFT_608164</name>
</gene>
<organism evidence="2 3">
    <name type="scientific">Lasiosphaeria hispida</name>
    <dbReference type="NCBI Taxonomy" id="260671"/>
    <lineage>
        <taxon>Eukaryota</taxon>
        <taxon>Fungi</taxon>
        <taxon>Dikarya</taxon>
        <taxon>Ascomycota</taxon>
        <taxon>Pezizomycotina</taxon>
        <taxon>Sordariomycetes</taxon>
        <taxon>Sordariomycetidae</taxon>
        <taxon>Sordariales</taxon>
        <taxon>Lasiosphaeriaceae</taxon>
        <taxon>Lasiosphaeria</taxon>
    </lineage>
</organism>
<proteinExistence type="predicted"/>
<evidence type="ECO:0000313" key="2">
    <source>
        <dbReference type="EMBL" id="KAK3353721.1"/>
    </source>
</evidence>
<keyword evidence="3" id="KW-1185">Reference proteome</keyword>
<sequence length="206" mass="23023">MCYDHLPPRERPISSSTPIQDPELIQTADSLFEDYSDGEVARMQAEEFEDYSDDEEAPQITFRDITENIAEFIASHAEGFIVFMAPTAILEAQHNSTETIPPITTSEFVVSEVSNEMVGGIHLDKSMRIQVNFSEASGWRANHQEMQGRFHWKAKNIFPALRSYAWLSDEVKALLPEPTPEEPAGLGQTADVVDRELVPGLPVESG</sequence>
<evidence type="ECO:0000256" key="1">
    <source>
        <dbReference type="SAM" id="MobiDB-lite"/>
    </source>
</evidence>
<dbReference type="EMBL" id="JAUIQD010000004">
    <property type="protein sequence ID" value="KAK3353721.1"/>
    <property type="molecule type" value="Genomic_DNA"/>
</dbReference>
<accession>A0AAJ0MEP4</accession>
<evidence type="ECO:0000313" key="3">
    <source>
        <dbReference type="Proteomes" id="UP001275084"/>
    </source>
</evidence>